<keyword evidence="2" id="KW-1185">Reference proteome</keyword>
<accession>A0AAD5W2F1</accession>
<sequence>MDLPPDIIASVIHYLRNDYRALSALCLTSSIFLPESRRCLYRAIAFTQDRRNIKFVPHEVFVFDLDALVQLSSTLVHHNSSLATYTRTFLVGIGMYRYLSTPPGALKFLNACLRRMDNLQDLSIISSYPFSDVVQGCTFKLVSFCYSPGYKDTITKDVHEFISGQPTLKRLGFFETTGHVDYDLFNWPENIPVPRFEHLTAATAVIKCVLPMTSATSLRWIAKGNEEFRGFVEPRLQRSLETIKSLHLDISSSINLRHIIYSATSWLNQCRNVQILHITIPSSRIRTEVCYPNVYTVMLGLPCLRIFVLSYPVWEGRWEDIHAEFVVNLETRNEQITEWFDTSETFQAAYFQVSPTTEAKSFYVYERGALEPIRVEASEVWDISPWA</sequence>
<dbReference type="AlphaFoldDB" id="A0AAD5W2F1"/>
<dbReference type="EMBL" id="JANIEX010000004">
    <property type="protein sequence ID" value="KAJ3576827.1"/>
    <property type="molecule type" value="Genomic_DNA"/>
</dbReference>
<organism evidence="1 2">
    <name type="scientific">Leucocoprinus birnbaumii</name>
    <dbReference type="NCBI Taxonomy" id="56174"/>
    <lineage>
        <taxon>Eukaryota</taxon>
        <taxon>Fungi</taxon>
        <taxon>Dikarya</taxon>
        <taxon>Basidiomycota</taxon>
        <taxon>Agaricomycotina</taxon>
        <taxon>Agaricomycetes</taxon>
        <taxon>Agaricomycetidae</taxon>
        <taxon>Agaricales</taxon>
        <taxon>Agaricineae</taxon>
        <taxon>Agaricaceae</taxon>
        <taxon>Leucocoprinus</taxon>
    </lineage>
</organism>
<proteinExistence type="predicted"/>
<gene>
    <name evidence="1" type="ORF">NP233_g154</name>
</gene>
<evidence type="ECO:0000313" key="1">
    <source>
        <dbReference type="EMBL" id="KAJ3576827.1"/>
    </source>
</evidence>
<evidence type="ECO:0000313" key="2">
    <source>
        <dbReference type="Proteomes" id="UP001213000"/>
    </source>
</evidence>
<protein>
    <submittedName>
        <fullName evidence="1">Uncharacterized protein</fullName>
    </submittedName>
</protein>
<reference evidence="1" key="1">
    <citation type="submission" date="2022-07" db="EMBL/GenBank/DDBJ databases">
        <title>Genome Sequence of Leucocoprinus birnbaumii.</title>
        <authorList>
            <person name="Buettner E."/>
        </authorList>
    </citation>
    <scope>NUCLEOTIDE SEQUENCE</scope>
    <source>
        <strain evidence="1">VT141</strain>
    </source>
</reference>
<name>A0AAD5W2F1_9AGAR</name>
<dbReference type="Proteomes" id="UP001213000">
    <property type="component" value="Unassembled WGS sequence"/>
</dbReference>
<comment type="caution">
    <text evidence="1">The sequence shown here is derived from an EMBL/GenBank/DDBJ whole genome shotgun (WGS) entry which is preliminary data.</text>
</comment>